<gene>
    <name evidence="2" type="ORF">JXQ802_LOCUS42904</name>
    <name evidence="1" type="ORF">PYM288_LOCUS12333</name>
</gene>
<evidence type="ECO:0000313" key="2">
    <source>
        <dbReference type="EMBL" id="CAF1540376.1"/>
    </source>
</evidence>
<reference evidence="1" key="1">
    <citation type="submission" date="2021-02" db="EMBL/GenBank/DDBJ databases">
        <authorList>
            <person name="Nowell W R."/>
        </authorList>
    </citation>
    <scope>NUCLEOTIDE SEQUENCE</scope>
</reference>
<keyword evidence="4" id="KW-1185">Reference proteome</keyword>
<evidence type="ECO:0000313" key="3">
    <source>
        <dbReference type="Proteomes" id="UP000663854"/>
    </source>
</evidence>
<dbReference type="EMBL" id="CAJNOH010000226">
    <property type="protein sequence ID" value="CAF0955198.1"/>
    <property type="molecule type" value="Genomic_DNA"/>
</dbReference>
<accession>A0A814DCE9</accession>
<name>A0A814DCE9_9BILA</name>
<organism evidence="1 3">
    <name type="scientific">Rotaria sordida</name>
    <dbReference type="NCBI Taxonomy" id="392033"/>
    <lineage>
        <taxon>Eukaryota</taxon>
        <taxon>Metazoa</taxon>
        <taxon>Spiralia</taxon>
        <taxon>Gnathifera</taxon>
        <taxon>Rotifera</taxon>
        <taxon>Eurotatoria</taxon>
        <taxon>Bdelloidea</taxon>
        <taxon>Philodinida</taxon>
        <taxon>Philodinidae</taxon>
        <taxon>Rotaria</taxon>
    </lineage>
</organism>
<evidence type="ECO:0000313" key="4">
    <source>
        <dbReference type="Proteomes" id="UP000663870"/>
    </source>
</evidence>
<comment type="caution">
    <text evidence="1">The sequence shown here is derived from an EMBL/GenBank/DDBJ whole genome shotgun (WGS) entry which is preliminary data.</text>
</comment>
<dbReference type="AlphaFoldDB" id="A0A814DCE9"/>
<sequence length="110" mass="12680">MLSRDNPNVNKTVENIINEAMKKVGAELLNIDPCNLHIIHNGFKADPSLRTESDSADQMIRIGRSSPKLLSDSEIDCIRHEFMMYATETIDESWHIKTEQQENTDFTRQF</sequence>
<proteinExistence type="predicted"/>
<dbReference type="Proteomes" id="UP000663870">
    <property type="component" value="Unassembled WGS sequence"/>
</dbReference>
<dbReference type="EMBL" id="CAJNOL010002984">
    <property type="protein sequence ID" value="CAF1540376.1"/>
    <property type="molecule type" value="Genomic_DNA"/>
</dbReference>
<protein>
    <submittedName>
        <fullName evidence="1">Uncharacterized protein</fullName>
    </submittedName>
</protein>
<dbReference type="Proteomes" id="UP000663854">
    <property type="component" value="Unassembled WGS sequence"/>
</dbReference>
<evidence type="ECO:0000313" key="1">
    <source>
        <dbReference type="EMBL" id="CAF0955198.1"/>
    </source>
</evidence>